<sequence>MKIEDILNLTEGVLTNTPQVQAIESATVYQSKVEHGDLFFSSNQEEIDQAIANGAYAIIYDNDNIIKKDDEIAWIKVSDIQLAAFKLIRYVILKKEAQFFLVSEHELTFLKMILTHKTNISFIPNDWRKAFEQILNTDGTLYVGSDKELMKLIKPDVQKLKREVDGYIVFDTLFKTTFKVGGFVYQEKDLIPFHLEYLLRVIHFCDTNALPYDLERLRYTKHFTPVFIDGQLNTARSGQSDKVAIFTDNIPDIVEAREYIKRSNNWVKGIVLTPPKTKVPGIDRPHWFEKEEEVREILKNTLFNYAFILNADKSILNTIKEEYSLF</sequence>
<dbReference type="AlphaFoldDB" id="A0A1W1BFA2"/>
<dbReference type="Gene3D" id="3.40.1390.10">
    <property type="entry name" value="MurE/MurF, N-terminal domain"/>
    <property type="match status" value="1"/>
</dbReference>
<protein>
    <submittedName>
        <fullName evidence="1">Uncharacterized protein</fullName>
    </submittedName>
</protein>
<accession>A0A1W1BFA2</accession>
<organism evidence="1">
    <name type="scientific">hydrothermal vent metagenome</name>
    <dbReference type="NCBI Taxonomy" id="652676"/>
    <lineage>
        <taxon>unclassified sequences</taxon>
        <taxon>metagenomes</taxon>
        <taxon>ecological metagenomes</taxon>
    </lineage>
</organism>
<dbReference type="SUPFAM" id="SSF63418">
    <property type="entry name" value="MurE/MurF N-terminal domain"/>
    <property type="match status" value="1"/>
</dbReference>
<dbReference type="EMBL" id="FPHI01000004">
    <property type="protein sequence ID" value="SFV52230.1"/>
    <property type="molecule type" value="Genomic_DNA"/>
</dbReference>
<evidence type="ECO:0000313" key="1">
    <source>
        <dbReference type="EMBL" id="SFV52230.1"/>
    </source>
</evidence>
<proteinExistence type="predicted"/>
<gene>
    <name evidence="1" type="ORF">MNB_SV-3-934</name>
</gene>
<name>A0A1W1BFA2_9ZZZZ</name>
<reference evidence="1" key="1">
    <citation type="submission" date="2016-10" db="EMBL/GenBank/DDBJ databases">
        <authorList>
            <person name="de Groot N.N."/>
        </authorList>
    </citation>
    <scope>NUCLEOTIDE SEQUENCE</scope>
</reference>
<dbReference type="InterPro" id="IPR035911">
    <property type="entry name" value="MurE/MurF_N"/>
</dbReference>